<proteinExistence type="predicted"/>
<sequence length="287" mass="31116">MDEWLTILVFMTESVDHLLNATDFAGLGPQAEKEGAEHSRCAIFAAGSYYEDPPYLDKSYLIVAADGGLDYISSLGITPHAVIGDDDSLRDPSVCQGLDPDTELITLPSQKDDTDLVAAIKYGWEQGIHQFDIYGALGGQIDHTIASLKAIALVAEAGGIAFLHGDRTIVTAISQATMTFPAGYVSPRRMISLFAHSRTCSDLTIEGLKYELSHAQVDNSHDFGSRNEFLPDRRATISLDQGTLLVTYPSEAPYPTIVTRLAPADTLGPIARTVSDRLNRQAWNSQA</sequence>
<dbReference type="PANTHER" id="PTHR41299:SF1">
    <property type="entry name" value="THIAMINE PYROPHOSPHOKINASE"/>
    <property type="match status" value="1"/>
</dbReference>
<evidence type="ECO:0000256" key="1">
    <source>
        <dbReference type="ARBA" id="ARBA00022679"/>
    </source>
</evidence>
<evidence type="ECO:0000313" key="7">
    <source>
        <dbReference type="EMBL" id="EFT83979.1"/>
    </source>
</evidence>
<dbReference type="Gene3D" id="3.40.50.10240">
    <property type="entry name" value="Thiamin pyrophosphokinase, catalytic domain"/>
    <property type="match status" value="1"/>
</dbReference>
<dbReference type="Proteomes" id="UP000004946">
    <property type="component" value="Chromosome"/>
</dbReference>
<keyword evidence="1 7" id="KW-0808">Transferase</keyword>
<dbReference type="GO" id="GO:0004788">
    <property type="term" value="F:thiamine diphosphokinase activity"/>
    <property type="evidence" value="ECO:0007669"/>
    <property type="project" value="UniProtKB-UniRule"/>
</dbReference>
<accession>E6JZ89</accession>
<dbReference type="GO" id="GO:0030975">
    <property type="term" value="F:thiamine binding"/>
    <property type="evidence" value="ECO:0007669"/>
    <property type="project" value="InterPro"/>
</dbReference>
<dbReference type="GO" id="GO:0006772">
    <property type="term" value="P:thiamine metabolic process"/>
    <property type="evidence" value="ECO:0007669"/>
    <property type="project" value="UniProtKB-UniRule"/>
</dbReference>
<dbReference type="NCBIfam" id="TIGR01378">
    <property type="entry name" value="thi_PPkinase"/>
    <property type="match status" value="1"/>
</dbReference>
<evidence type="ECO:0000256" key="5">
    <source>
        <dbReference type="NCBIfam" id="TIGR01378"/>
    </source>
</evidence>
<dbReference type="GO" id="GO:0009229">
    <property type="term" value="P:thiamine diphosphate biosynthetic process"/>
    <property type="evidence" value="ECO:0007669"/>
    <property type="project" value="InterPro"/>
</dbReference>
<dbReference type="InterPro" id="IPR053149">
    <property type="entry name" value="TPK"/>
</dbReference>
<dbReference type="HOGENOM" id="CLU_044237_1_2_11"/>
<dbReference type="KEGG" id="pdo:PSDT_0659"/>
<reference evidence="7 8" key="1">
    <citation type="submission" date="2010-12" db="EMBL/GenBank/DDBJ databases">
        <authorList>
            <person name="Muzny D."/>
            <person name="Qin X."/>
            <person name="Buhay C."/>
            <person name="Dugan-Rocha S."/>
            <person name="Ding Y."/>
            <person name="Chen G."/>
            <person name="Hawes A."/>
            <person name="Holder M."/>
            <person name="Jhangiani S."/>
            <person name="Johnson A."/>
            <person name="Khan Z."/>
            <person name="Li Z."/>
            <person name="Liu W."/>
            <person name="Liu X."/>
            <person name="Perez L."/>
            <person name="Shen H."/>
            <person name="Wang Q."/>
            <person name="Watt J."/>
            <person name="Xi L."/>
            <person name="Xin Y."/>
            <person name="Zhou J."/>
            <person name="Deng J."/>
            <person name="Jiang H."/>
            <person name="Liu Y."/>
            <person name="Qu J."/>
            <person name="Song X.-Z."/>
            <person name="Zhang L."/>
            <person name="Villasana D."/>
            <person name="Johnson A."/>
            <person name="Liu J."/>
            <person name="Liyanage D."/>
            <person name="Lorensuhewa L."/>
            <person name="Robinson T."/>
            <person name="Song A."/>
            <person name="Song B.-B."/>
            <person name="Dinh H."/>
            <person name="Thornton R."/>
            <person name="Coyle M."/>
            <person name="Francisco L."/>
            <person name="Jackson L."/>
            <person name="Javaid M."/>
            <person name="Korchina V."/>
            <person name="Kovar C."/>
            <person name="Mata R."/>
            <person name="Mathew T."/>
            <person name="Ngo R."/>
            <person name="Nguyen L."/>
            <person name="Nguyen N."/>
            <person name="Okwuonu G."/>
            <person name="Ongeri F."/>
            <person name="Pham C."/>
            <person name="Simmons D."/>
            <person name="Wilczek-Boney K."/>
            <person name="Hale W."/>
            <person name="Jakkamsetti A."/>
            <person name="Pham P."/>
            <person name="Ruth R."/>
            <person name="San Lucas F."/>
            <person name="Warren J."/>
            <person name="Zhang J."/>
            <person name="Zhao Z."/>
            <person name="Zhou C."/>
            <person name="Zhu D."/>
            <person name="Lee S."/>
            <person name="Bess C."/>
            <person name="Blankenburg K."/>
            <person name="Forbes L."/>
            <person name="Fu Q."/>
            <person name="Gubbala S."/>
            <person name="Hirani K."/>
            <person name="Jayaseelan J.C."/>
            <person name="Lara F."/>
            <person name="Munidasa M."/>
            <person name="Palculict T."/>
            <person name="Patil S."/>
            <person name="Pu L.-L."/>
            <person name="Saada N."/>
            <person name="Tang L."/>
            <person name="Weissenberger G."/>
            <person name="Zhu Y."/>
            <person name="Hemphill L."/>
            <person name="Shang Y."/>
            <person name="Youmans B."/>
            <person name="Ayvaz T."/>
            <person name="Ross M."/>
            <person name="Santibanez J."/>
            <person name="Aqrawi P."/>
            <person name="Gross S."/>
            <person name="Joshi V."/>
            <person name="Fowler G."/>
            <person name="Nazareth L."/>
            <person name="Reid J."/>
            <person name="Worley K."/>
            <person name="Petrosino J."/>
            <person name="Highlander S."/>
            <person name="Gibbs R."/>
        </authorList>
    </citation>
    <scope>NUCLEOTIDE SEQUENCE [LARGE SCALE GENOMIC DNA]</scope>
    <source>
        <strain evidence="7 8">DSM 10105</strain>
    </source>
</reference>
<dbReference type="RefSeq" id="WP_006290482.1">
    <property type="nucleotide sequence ID" value="NZ_AP012333.1"/>
</dbReference>
<evidence type="ECO:0000313" key="8">
    <source>
        <dbReference type="Proteomes" id="UP000004946"/>
    </source>
</evidence>
<dbReference type="CDD" id="cd07995">
    <property type="entry name" value="TPK"/>
    <property type="match status" value="1"/>
</dbReference>
<keyword evidence="3 7" id="KW-0418">Kinase</keyword>
<dbReference type="SUPFAM" id="SSF63999">
    <property type="entry name" value="Thiamin pyrophosphokinase, catalytic domain"/>
    <property type="match status" value="1"/>
</dbReference>
<dbReference type="eggNOG" id="COG1564">
    <property type="taxonomic scope" value="Bacteria"/>
</dbReference>
<dbReference type="InterPro" id="IPR036759">
    <property type="entry name" value="TPK_catalytic_sf"/>
</dbReference>
<evidence type="ECO:0000259" key="6">
    <source>
        <dbReference type="SMART" id="SM00983"/>
    </source>
</evidence>
<feature type="domain" description="Thiamin pyrophosphokinase thiamin-binding" evidence="6">
    <location>
        <begin position="165"/>
        <end position="245"/>
    </location>
</feature>
<dbReference type="AlphaFoldDB" id="E6JZ89"/>
<dbReference type="EMBL" id="AEON01000001">
    <property type="protein sequence ID" value="EFT83979.1"/>
    <property type="molecule type" value="Genomic_DNA"/>
</dbReference>
<dbReference type="GO" id="GO:0005524">
    <property type="term" value="F:ATP binding"/>
    <property type="evidence" value="ECO:0007669"/>
    <property type="project" value="UniProtKB-KW"/>
</dbReference>
<dbReference type="Pfam" id="PF04263">
    <property type="entry name" value="TPK_catalytic"/>
    <property type="match status" value="1"/>
</dbReference>
<dbReference type="InterPro" id="IPR007371">
    <property type="entry name" value="TPK_catalytic"/>
</dbReference>
<evidence type="ECO:0000256" key="2">
    <source>
        <dbReference type="ARBA" id="ARBA00022741"/>
    </source>
</evidence>
<keyword evidence="2" id="KW-0547">Nucleotide-binding</keyword>
<keyword evidence="4" id="KW-0067">ATP-binding</keyword>
<dbReference type="InterPro" id="IPR007373">
    <property type="entry name" value="Thiamin_PyroPKinase_B1-bd"/>
</dbReference>
<dbReference type="GO" id="GO:0016301">
    <property type="term" value="F:kinase activity"/>
    <property type="evidence" value="ECO:0007669"/>
    <property type="project" value="UniProtKB-KW"/>
</dbReference>
<dbReference type="PANTHER" id="PTHR41299">
    <property type="entry name" value="THIAMINE PYROPHOSPHOKINASE"/>
    <property type="match status" value="1"/>
</dbReference>
<dbReference type="PATRIC" id="fig|864564.6.peg.728"/>
<dbReference type="Pfam" id="PF04265">
    <property type="entry name" value="TPK_B1_binding"/>
    <property type="match status" value="1"/>
</dbReference>
<dbReference type="InterPro" id="IPR036371">
    <property type="entry name" value="TPK_B1-bd_sf"/>
</dbReference>
<dbReference type="InterPro" id="IPR006282">
    <property type="entry name" value="Thi_PPkinase"/>
</dbReference>
<name>E6JZ89_PARDN</name>
<dbReference type="SMART" id="SM00983">
    <property type="entry name" value="TPK_B1_binding"/>
    <property type="match status" value="1"/>
</dbReference>
<organism evidence="7 8">
    <name type="scientific">Parascardovia denticolens DSM 10105 = JCM 12538</name>
    <dbReference type="NCBI Taxonomy" id="864564"/>
    <lineage>
        <taxon>Bacteria</taxon>
        <taxon>Bacillati</taxon>
        <taxon>Actinomycetota</taxon>
        <taxon>Actinomycetes</taxon>
        <taxon>Bifidobacteriales</taxon>
        <taxon>Bifidobacteriaceae</taxon>
        <taxon>Parascardovia</taxon>
    </lineage>
</organism>
<dbReference type="EC" id="2.7.6.2" evidence="5"/>
<evidence type="ECO:0000256" key="4">
    <source>
        <dbReference type="ARBA" id="ARBA00022840"/>
    </source>
</evidence>
<dbReference type="SUPFAM" id="SSF63862">
    <property type="entry name" value="Thiamin pyrophosphokinase, substrate-binding domain"/>
    <property type="match status" value="1"/>
</dbReference>
<gene>
    <name evidence="7" type="ORF">HMPREF0620_0984</name>
</gene>
<keyword evidence="8" id="KW-1185">Reference proteome</keyword>
<protein>
    <recommendedName>
        <fullName evidence="5">Thiamine diphosphokinase</fullName>
        <ecNumber evidence="5">2.7.6.2</ecNumber>
    </recommendedName>
</protein>
<evidence type="ECO:0000256" key="3">
    <source>
        <dbReference type="ARBA" id="ARBA00022777"/>
    </source>
</evidence>
<comment type="caution">
    <text evidence="7">The sequence shown here is derived from an EMBL/GenBank/DDBJ whole genome shotgun (WGS) entry which is preliminary data.</text>
</comment>